<gene>
    <name evidence="1" type="ORF">QUF54_03020</name>
</gene>
<protein>
    <submittedName>
        <fullName evidence="1">Uncharacterized protein</fullName>
    </submittedName>
</protein>
<organism evidence="1 2">
    <name type="scientific">Candidatus Marithioploca araucensis</name>
    <dbReference type="NCBI Taxonomy" id="70273"/>
    <lineage>
        <taxon>Bacteria</taxon>
        <taxon>Pseudomonadati</taxon>
        <taxon>Pseudomonadota</taxon>
        <taxon>Gammaproteobacteria</taxon>
        <taxon>Thiotrichales</taxon>
        <taxon>Thiotrichaceae</taxon>
        <taxon>Candidatus Marithioploca</taxon>
    </lineage>
</organism>
<dbReference type="Proteomes" id="UP001171945">
    <property type="component" value="Unassembled WGS sequence"/>
</dbReference>
<evidence type="ECO:0000313" key="2">
    <source>
        <dbReference type="Proteomes" id="UP001171945"/>
    </source>
</evidence>
<accession>A0ABT7VRL0</accession>
<evidence type="ECO:0000313" key="1">
    <source>
        <dbReference type="EMBL" id="MDM8562304.1"/>
    </source>
</evidence>
<keyword evidence="2" id="KW-1185">Reference proteome</keyword>
<proteinExistence type="predicted"/>
<comment type="caution">
    <text evidence="1">The sequence shown here is derived from an EMBL/GenBank/DDBJ whole genome shotgun (WGS) entry which is preliminary data.</text>
</comment>
<sequence>MNKILSLLRELTNDEFHHKGDKGNIITLQETQKASKCQFVQLKKGSIKTFTLALDKQNNVEIHPLLNSII</sequence>
<dbReference type="EMBL" id="JAUCGM010000110">
    <property type="protein sequence ID" value="MDM8562304.1"/>
    <property type="molecule type" value="Genomic_DNA"/>
</dbReference>
<reference evidence="1" key="1">
    <citation type="submission" date="2023-06" db="EMBL/GenBank/DDBJ databases">
        <title>Uncultivated large filamentous bacteria from sulfidic sediments reveal new species and different genomic features in energy metabolism and defense.</title>
        <authorList>
            <person name="Fonseca A."/>
        </authorList>
    </citation>
    <scope>NUCLEOTIDE SEQUENCE</scope>
    <source>
        <strain evidence="1">HSG4</strain>
    </source>
</reference>
<name>A0ABT7VRL0_9GAMM</name>